<protein>
    <submittedName>
        <fullName evidence="6">Transcriptional regulator ManR</fullName>
    </submittedName>
</protein>
<dbReference type="Pfam" id="PF05043">
    <property type="entry name" value="Mga"/>
    <property type="match status" value="1"/>
</dbReference>
<dbReference type="InterPro" id="IPR050661">
    <property type="entry name" value="BglG_antiterminators"/>
</dbReference>
<feature type="domain" description="PRD" evidence="5">
    <location>
        <begin position="193"/>
        <end position="298"/>
    </location>
</feature>
<dbReference type="InterPro" id="IPR011608">
    <property type="entry name" value="PRD"/>
</dbReference>
<dbReference type="PROSITE" id="PS51372">
    <property type="entry name" value="PRD_2"/>
    <property type="match status" value="2"/>
</dbReference>
<reference evidence="6" key="1">
    <citation type="submission" date="2019-08" db="EMBL/GenBank/DDBJ databases">
        <authorList>
            <person name="Kucharzyk K."/>
            <person name="Murdoch R.W."/>
            <person name="Higgins S."/>
            <person name="Loffler F."/>
        </authorList>
    </citation>
    <scope>NUCLEOTIDE SEQUENCE</scope>
</reference>
<dbReference type="AlphaFoldDB" id="A0A645B5C6"/>
<evidence type="ECO:0000256" key="3">
    <source>
        <dbReference type="ARBA" id="ARBA00023159"/>
    </source>
</evidence>
<dbReference type="SUPFAM" id="SSF63520">
    <property type="entry name" value="PTS-regulatory domain, PRD"/>
    <property type="match status" value="2"/>
</dbReference>
<evidence type="ECO:0000256" key="2">
    <source>
        <dbReference type="ARBA" id="ARBA00023015"/>
    </source>
</evidence>
<feature type="domain" description="PRD" evidence="5">
    <location>
        <begin position="300"/>
        <end position="409"/>
    </location>
</feature>
<dbReference type="GO" id="GO:0006355">
    <property type="term" value="P:regulation of DNA-templated transcription"/>
    <property type="evidence" value="ECO:0007669"/>
    <property type="project" value="InterPro"/>
</dbReference>
<dbReference type="EMBL" id="VSSQ01017895">
    <property type="protein sequence ID" value="MPM60622.1"/>
    <property type="molecule type" value="Genomic_DNA"/>
</dbReference>
<proteinExistence type="predicted"/>
<dbReference type="PANTHER" id="PTHR30185:SF18">
    <property type="entry name" value="TRANSCRIPTIONAL REGULATOR MTLR"/>
    <property type="match status" value="1"/>
</dbReference>
<evidence type="ECO:0000313" key="6">
    <source>
        <dbReference type="EMBL" id="MPM60622.1"/>
    </source>
</evidence>
<name>A0A645B5C6_9ZZZZ</name>
<evidence type="ECO:0000256" key="1">
    <source>
        <dbReference type="ARBA" id="ARBA00022737"/>
    </source>
</evidence>
<keyword evidence="4" id="KW-0804">Transcription</keyword>
<dbReference type="Gene3D" id="1.10.1790.10">
    <property type="entry name" value="PRD domain"/>
    <property type="match status" value="2"/>
</dbReference>
<sequence>MKVDKYSIAKLILLQERTFTYQKLADTLHLSSKTIRNQIDDVEEFLNKYDIELYRQPGIGIELVGQRQDILNCYKQCLVEIKDSHELSSTIRKNIIVFNLLTKSKKITMSYLEDLLFITRPSIYNDLKEIEEFFETNDVKIEKTRKTGIELICGEKRKRKCLLDWATSMLKEDKVNYYSYPEIINYMDYVFGDFNNHYRTYLRNFILSVENFAKFKITHSELERIITLFLISFERIQKGYTITINHELKKKLKNVKILEFMKENDAKLNSKFGIQLNDNEILYLSSLLSSNSTSTYEVAFQESSNPKLLFEIIDIFYNTLQDYMIEFDKDYFRVKLFPYLEKVMQKSNFEYDLYNPNEETIKVLYPKLFNLAKLINPIMNEIVNKELPSSGIATITLLLADISLIQINKLVCYYVVTNNIFEQDLNIHTLKNNIPNLEVVTDETIINFSASDIDFIISNEPIDTVKIPVFIAPLVFTPEFLILLKQNVKEIIEKKANSFFKK</sequence>
<dbReference type="InterPro" id="IPR036634">
    <property type="entry name" value="PRD_sf"/>
</dbReference>
<dbReference type="PANTHER" id="PTHR30185">
    <property type="entry name" value="CRYPTIC BETA-GLUCOSIDE BGL OPERON ANTITERMINATOR"/>
    <property type="match status" value="1"/>
</dbReference>
<organism evidence="6">
    <name type="scientific">bioreactor metagenome</name>
    <dbReference type="NCBI Taxonomy" id="1076179"/>
    <lineage>
        <taxon>unclassified sequences</taxon>
        <taxon>metagenomes</taxon>
        <taxon>ecological metagenomes</taxon>
    </lineage>
</organism>
<dbReference type="InterPro" id="IPR007737">
    <property type="entry name" value="Mga_HTH"/>
</dbReference>
<evidence type="ECO:0000259" key="5">
    <source>
        <dbReference type="PROSITE" id="PS51372"/>
    </source>
</evidence>
<comment type="caution">
    <text evidence="6">The sequence shown here is derived from an EMBL/GenBank/DDBJ whole genome shotgun (WGS) entry which is preliminary data.</text>
</comment>
<keyword evidence="2" id="KW-0805">Transcription regulation</keyword>
<keyword evidence="1" id="KW-0677">Repeat</keyword>
<accession>A0A645B5C6</accession>
<dbReference type="Pfam" id="PF00874">
    <property type="entry name" value="PRD"/>
    <property type="match status" value="2"/>
</dbReference>
<evidence type="ECO:0000256" key="4">
    <source>
        <dbReference type="ARBA" id="ARBA00023163"/>
    </source>
</evidence>
<keyword evidence="3" id="KW-0010">Activator</keyword>
<gene>
    <name evidence="6" type="primary">manR_2</name>
    <name evidence="6" type="ORF">SDC9_107474</name>
</gene>